<dbReference type="GO" id="GO:0000981">
    <property type="term" value="F:DNA-binding transcription factor activity, RNA polymerase II-specific"/>
    <property type="evidence" value="ECO:0007669"/>
    <property type="project" value="InterPro"/>
</dbReference>
<feature type="domain" description="Zn(2)-C6 fungal-type" evidence="6">
    <location>
        <begin position="86"/>
        <end position="121"/>
    </location>
</feature>
<dbReference type="AlphaFoldDB" id="A0A0D1ZM53"/>
<dbReference type="VEuPathDB" id="FungiDB:PV10_03363"/>
<dbReference type="Proteomes" id="UP000054302">
    <property type="component" value="Unassembled WGS sequence"/>
</dbReference>
<dbReference type="CDD" id="cd00067">
    <property type="entry name" value="GAL4"/>
    <property type="match status" value="1"/>
</dbReference>
<feature type="compositionally biased region" description="Low complexity" evidence="5">
    <location>
        <begin position="492"/>
        <end position="507"/>
    </location>
</feature>
<feature type="region of interest" description="Disordered" evidence="5">
    <location>
        <begin position="382"/>
        <end position="429"/>
    </location>
</feature>
<feature type="region of interest" description="Disordered" evidence="5">
    <location>
        <begin position="486"/>
        <end position="507"/>
    </location>
</feature>
<dbReference type="EMBL" id="KN847521">
    <property type="protein sequence ID" value="KIV95747.1"/>
    <property type="molecule type" value="Genomic_DNA"/>
</dbReference>
<evidence type="ECO:0000313" key="7">
    <source>
        <dbReference type="EMBL" id="KIV95747.1"/>
    </source>
</evidence>
<dbReference type="GeneID" id="27321208"/>
<dbReference type="GO" id="GO:0003677">
    <property type="term" value="F:DNA binding"/>
    <property type="evidence" value="ECO:0007669"/>
    <property type="project" value="UniProtKB-KW"/>
</dbReference>
<feature type="region of interest" description="Disordered" evidence="5">
    <location>
        <begin position="256"/>
        <end position="281"/>
    </location>
</feature>
<evidence type="ECO:0000256" key="1">
    <source>
        <dbReference type="ARBA" id="ARBA00023015"/>
    </source>
</evidence>
<dbReference type="OrthoDB" id="5394557at2759"/>
<dbReference type="Pfam" id="PF00172">
    <property type="entry name" value="Zn_clus"/>
    <property type="match status" value="1"/>
</dbReference>
<evidence type="ECO:0000256" key="4">
    <source>
        <dbReference type="ARBA" id="ARBA00023242"/>
    </source>
</evidence>
<accession>A0A0D1ZM53</accession>
<dbReference type="OMA" id="ETANGQD"/>
<protein>
    <recommendedName>
        <fullName evidence="6">Zn(2)-C6 fungal-type domain-containing protein</fullName>
    </recommendedName>
</protein>
<keyword evidence="3" id="KW-0804">Transcription</keyword>
<dbReference type="Gene3D" id="4.10.240.10">
    <property type="entry name" value="Zn(2)-C6 fungal-type DNA-binding domain"/>
    <property type="match status" value="1"/>
</dbReference>
<evidence type="ECO:0000256" key="5">
    <source>
        <dbReference type="SAM" id="MobiDB-lite"/>
    </source>
</evidence>
<dbReference type="SMART" id="SM00066">
    <property type="entry name" value="GAL4"/>
    <property type="match status" value="1"/>
</dbReference>
<feature type="compositionally biased region" description="Low complexity" evidence="5">
    <location>
        <begin position="257"/>
        <end position="270"/>
    </location>
</feature>
<gene>
    <name evidence="7" type="ORF">PV10_03363</name>
</gene>
<dbReference type="STRING" id="212818.A0A0D1ZM53"/>
<evidence type="ECO:0000313" key="8">
    <source>
        <dbReference type="Proteomes" id="UP000054302"/>
    </source>
</evidence>
<dbReference type="InterPro" id="IPR036864">
    <property type="entry name" value="Zn2-C6_fun-type_DNA-bd_sf"/>
</dbReference>
<evidence type="ECO:0000256" key="3">
    <source>
        <dbReference type="ARBA" id="ARBA00023163"/>
    </source>
</evidence>
<dbReference type="PROSITE" id="PS50048">
    <property type="entry name" value="ZN2_CY6_FUNGAL_2"/>
    <property type="match status" value="1"/>
</dbReference>
<sequence>MAEERHPDMTRSYRMIWIHLSARHFYGSNIEFLRRNERGGNYMPLSQGTHFHEQYETNAHLRERTTPSSEPDSRGTPTPRKRVPVACERCRKRKIKCSGNEGESGSCVNCKNAGQSEQCKFMRVQSYEAAALHLRTWPAQQQQHHHRYSPYSHPLRYTPVPAARYSPSNSMPFPSVNSPVDYGGYGASSPNVEWSRAPYVNQYAPFGEEDDNNLYSTQPPPYILPNTDPMTISASSACYANSYVVRQQSGSLWPDTQQSLSQQASQMSNQTYAVPSDASQSPLQALGITSNRTAERTLPAPTVRASAYMPAPVTNIDASLLTSSTDRQSTSWSHDTSTTPPLLSSQLETANGQDHVSERRSAAYRLQELAYGHIPMCDNMSATGLQSHTPGTLHEETNPSVEPPSQGSSQTCRRTFSHDSPRSGTDNATASYGYTNGLAGRNLQMRSSSGHLSNGVLYCRTQPPVSRRESAPGDCSPGTVTSVDCSNCPTESARSSVTSISNSSSGF</sequence>
<name>A0A0D1ZM53_EXOME</name>
<organism evidence="7 8">
    <name type="scientific">Exophiala mesophila</name>
    <name type="common">Black yeast-like fungus</name>
    <dbReference type="NCBI Taxonomy" id="212818"/>
    <lineage>
        <taxon>Eukaryota</taxon>
        <taxon>Fungi</taxon>
        <taxon>Dikarya</taxon>
        <taxon>Ascomycota</taxon>
        <taxon>Pezizomycotina</taxon>
        <taxon>Eurotiomycetes</taxon>
        <taxon>Chaetothyriomycetidae</taxon>
        <taxon>Chaetothyriales</taxon>
        <taxon>Herpotrichiellaceae</taxon>
        <taxon>Exophiala</taxon>
    </lineage>
</organism>
<feature type="compositionally biased region" description="Polar residues" evidence="5">
    <location>
        <begin position="327"/>
        <end position="354"/>
    </location>
</feature>
<feature type="compositionally biased region" description="Polar residues" evidence="5">
    <location>
        <begin position="398"/>
        <end position="414"/>
    </location>
</feature>
<proteinExistence type="predicted"/>
<keyword evidence="4" id="KW-0539">Nucleus</keyword>
<feature type="region of interest" description="Disordered" evidence="5">
    <location>
        <begin position="327"/>
        <end position="359"/>
    </location>
</feature>
<keyword evidence="8" id="KW-1185">Reference proteome</keyword>
<reference evidence="7 8" key="1">
    <citation type="submission" date="2015-01" db="EMBL/GenBank/DDBJ databases">
        <title>The Genome Sequence of Exophiala mesophila CBS40295.</title>
        <authorList>
            <consortium name="The Broad Institute Genomics Platform"/>
            <person name="Cuomo C."/>
            <person name="de Hoog S."/>
            <person name="Gorbushina A."/>
            <person name="Stielow B."/>
            <person name="Teixiera M."/>
            <person name="Abouelleil A."/>
            <person name="Chapman S.B."/>
            <person name="Priest M."/>
            <person name="Young S.K."/>
            <person name="Wortman J."/>
            <person name="Nusbaum C."/>
            <person name="Birren B."/>
        </authorList>
    </citation>
    <scope>NUCLEOTIDE SEQUENCE [LARGE SCALE GENOMIC DNA]</scope>
    <source>
        <strain evidence="7 8">CBS 40295</strain>
    </source>
</reference>
<dbReference type="RefSeq" id="XP_016227321.1">
    <property type="nucleotide sequence ID" value="XM_016367803.1"/>
</dbReference>
<keyword evidence="1" id="KW-0805">Transcription regulation</keyword>
<dbReference type="HOGENOM" id="CLU_041442_0_0_1"/>
<evidence type="ECO:0000256" key="2">
    <source>
        <dbReference type="ARBA" id="ARBA00023125"/>
    </source>
</evidence>
<dbReference type="GO" id="GO:0008270">
    <property type="term" value="F:zinc ion binding"/>
    <property type="evidence" value="ECO:0007669"/>
    <property type="project" value="InterPro"/>
</dbReference>
<dbReference type="PROSITE" id="PS00463">
    <property type="entry name" value="ZN2_CY6_FUNGAL_1"/>
    <property type="match status" value="1"/>
</dbReference>
<feature type="compositionally biased region" description="Polar residues" evidence="5">
    <location>
        <begin position="271"/>
        <end position="281"/>
    </location>
</feature>
<feature type="region of interest" description="Disordered" evidence="5">
    <location>
        <begin position="60"/>
        <end position="82"/>
    </location>
</feature>
<dbReference type="InterPro" id="IPR001138">
    <property type="entry name" value="Zn2Cys6_DnaBD"/>
</dbReference>
<dbReference type="SUPFAM" id="SSF57701">
    <property type="entry name" value="Zn2/Cys6 DNA-binding domain"/>
    <property type="match status" value="1"/>
</dbReference>
<evidence type="ECO:0000259" key="6">
    <source>
        <dbReference type="PROSITE" id="PS50048"/>
    </source>
</evidence>
<keyword evidence="2" id="KW-0238">DNA-binding</keyword>